<dbReference type="InterPro" id="IPR029066">
    <property type="entry name" value="PLP-binding_barrel"/>
</dbReference>
<sequence length="176" mass="19588">MPQHIQESDFIMVEEGFAARDLMGEIINHVSKTEDRDAFFVADLGDVVKKHIRFLKALPRVKPFYAVKCNSSMGVVQTLAELGAGFDCASKTEIELVQSIGVTPENIIYANPCKQISQIKYAAKNGVQLMTFDNEVELSKVSRNHQNAKMVLRIATDDSMSSACPQCEVWCSPKIM</sequence>
<dbReference type="InterPro" id="IPR022644">
    <property type="entry name" value="De-COase2_N"/>
</dbReference>
<keyword evidence="2" id="KW-0620">Polyamine biosynthesis</keyword>
<evidence type="ECO:0000313" key="4">
    <source>
        <dbReference type="EMBL" id="CAI9566697.1"/>
    </source>
</evidence>
<dbReference type="InterPro" id="IPR000183">
    <property type="entry name" value="Orn/DAP/Arg_de-COase"/>
</dbReference>
<dbReference type="PRINTS" id="PR01182">
    <property type="entry name" value="ORNDCRBXLASE"/>
</dbReference>
<dbReference type="EMBL" id="CATNWA010014057">
    <property type="protein sequence ID" value="CAI9566697.1"/>
    <property type="molecule type" value="Genomic_DNA"/>
</dbReference>
<dbReference type="PROSITE" id="PS00878">
    <property type="entry name" value="ODR_DC_2_1"/>
    <property type="match status" value="1"/>
</dbReference>
<evidence type="ECO:0000259" key="3">
    <source>
        <dbReference type="Pfam" id="PF02784"/>
    </source>
</evidence>
<dbReference type="Pfam" id="PF02784">
    <property type="entry name" value="Orn_Arg_deC_N"/>
    <property type="match status" value="1"/>
</dbReference>
<dbReference type="PANTHER" id="PTHR11482:SF4">
    <property type="entry name" value="ANTIZYME INHIBITOR 2"/>
    <property type="match status" value="1"/>
</dbReference>
<organism evidence="4 5">
    <name type="scientific">Staurois parvus</name>
    <dbReference type="NCBI Taxonomy" id="386267"/>
    <lineage>
        <taxon>Eukaryota</taxon>
        <taxon>Metazoa</taxon>
        <taxon>Chordata</taxon>
        <taxon>Craniata</taxon>
        <taxon>Vertebrata</taxon>
        <taxon>Euteleostomi</taxon>
        <taxon>Amphibia</taxon>
        <taxon>Batrachia</taxon>
        <taxon>Anura</taxon>
        <taxon>Neobatrachia</taxon>
        <taxon>Ranoidea</taxon>
        <taxon>Ranidae</taxon>
        <taxon>Staurois</taxon>
    </lineage>
</organism>
<evidence type="ECO:0000256" key="2">
    <source>
        <dbReference type="ARBA" id="ARBA00023115"/>
    </source>
</evidence>
<reference evidence="4" key="1">
    <citation type="submission" date="2023-05" db="EMBL/GenBank/DDBJ databases">
        <authorList>
            <person name="Stuckert A."/>
        </authorList>
    </citation>
    <scope>NUCLEOTIDE SEQUENCE</scope>
</reference>
<protein>
    <recommendedName>
        <fullName evidence="3">Orn/DAP/Arg decarboxylase 2 N-terminal domain-containing protein</fullName>
    </recommendedName>
</protein>
<evidence type="ECO:0000256" key="1">
    <source>
        <dbReference type="ARBA" id="ARBA00022898"/>
    </source>
</evidence>
<dbReference type="Proteomes" id="UP001162483">
    <property type="component" value="Unassembled WGS sequence"/>
</dbReference>
<gene>
    <name evidence="4" type="ORF">SPARVUS_LOCUS6417819</name>
</gene>
<dbReference type="PRINTS" id="PR01179">
    <property type="entry name" value="ODADCRBXLASE"/>
</dbReference>
<proteinExistence type="predicted"/>
<dbReference type="Gene3D" id="3.20.20.10">
    <property type="entry name" value="Alanine racemase"/>
    <property type="match status" value="1"/>
</dbReference>
<dbReference type="PANTHER" id="PTHR11482">
    <property type="entry name" value="ARGININE/DIAMINOPIMELATE/ORNITHINE DECARBOXYLASE"/>
    <property type="match status" value="1"/>
</dbReference>
<comment type="caution">
    <text evidence="4">The sequence shown here is derived from an EMBL/GenBank/DDBJ whole genome shotgun (WGS) entry which is preliminary data.</text>
</comment>
<keyword evidence="1" id="KW-0663">Pyridoxal phosphate</keyword>
<name>A0ABN9D2K1_9NEOB</name>
<keyword evidence="5" id="KW-1185">Reference proteome</keyword>
<dbReference type="SUPFAM" id="SSF51419">
    <property type="entry name" value="PLP-binding barrel"/>
    <property type="match status" value="1"/>
</dbReference>
<feature type="domain" description="Orn/DAP/Arg decarboxylase 2 N-terminal" evidence="3">
    <location>
        <begin position="44"/>
        <end position="161"/>
    </location>
</feature>
<dbReference type="InterPro" id="IPR002433">
    <property type="entry name" value="Orn_de-COase"/>
</dbReference>
<accession>A0ABN9D2K1</accession>
<evidence type="ECO:0000313" key="5">
    <source>
        <dbReference type="Proteomes" id="UP001162483"/>
    </source>
</evidence>
<dbReference type="InterPro" id="IPR022653">
    <property type="entry name" value="De-COase2_pyr-phos_BS"/>
</dbReference>